<dbReference type="InterPro" id="IPR024529">
    <property type="entry name" value="ECF_trnsprt_substrate-spec"/>
</dbReference>
<sequence>MNIIKWYKNRHERFRANRLFYIKTWIYLAFYLALILILSFIPYTGYIKLGLIDFTTLPIIMVVASLHLGWSGGSIVGFGIGLGALIAAHTRGDASGMFYFPDVSVLPRFLTGLIIGLTSQVLIKDRFKHVTKVINIMFLGALAVLLNTTLVTAFIFLHNAIAPFQFLNSVTLLIWLGFIYVNFIVEIIFALILAWYLASFMLYIRTRFRSSKAISI</sequence>
<feature type="transmembrane region" description="Helical" evidence="1">
    <location>
        <begin position="75"/>
        <end position="92"/>
    </location>
</feature>
<dbReference type="RefSeq" id="WP_084231832.1">
    <property type="nucleotide sequence ID" value="NZ_FWXE01000001.1"/>
</dbReference>
<evidence type="ECO:0000256" key="1">
    <source>
        <dbReference type="SAM" id="Phobius"/>
    </source>
</evidence>
<proteinExistence type="predicted"/>
<dbReference type="EMBL" id="NQMN01000001">
    <property type="protein sequence ID" value="PAF55270.1"/>
    <property type="molecule type" value="Genomic_DNA"/>
</dbReference>
<feature type="transmembrane region" description="Helical" evidence="1">
    <location>
        <begin position="20"/>
        <end position="41"/>
    </location>
</feature>
<dbReference type="Pfam" id="PF12822">
    <property type="entry name" value="ECF_trnsprt"/>
    <property type="match status" value="1"/>
</dbReference>
<feature type="transmembrane region" description="Helical" evidence="1">
    <location>
        <begin position="135"/>
        <end position="161"/>
    </location>
</feature>
<keyword evidence="1" id="KW-1133">Transmembrane helix</keyword>
<name>A0ABX4H5U0_9BACT</name>
<protein>
    <submittedName>
        <fullName evidence="2">ECF transporter S component</fullName>
    </submittedName>
</protein>
<keyword evidence="1" id="KW-0812">Transmembrane</keyword>
<evidence type="ECO:0000313" key="3">
    <source>
        <dbReference type="Proteomes" id="UP000217033"/>
    </source>
</evidence>
<feature type="transmembrane region" description="Helical" evidence="1">
    <location>
        <begin position="173"/>
        <end position="204"/>
    </location>
</feature>
<accession>A0ABX4H5U0</accession>
<gene>
    <name evidence="2" type="ORF">CJF60_01105</name>
</gene>
<reference evidence="2" key="1">
    <citation type="submission" date="2017-08" db="EMBL/GenBank/DDBJ databases">
        <authorList>
            <person name="Alvarez-Ponce D."/>
            <person name="Weitzman C.L."/>
            <person name="Tillett R.L."/>
            <person name="Sandmeier F.C."/>
            <person name="Tracy C.R."/>
        </authorList>
    </citation>
    <scope>NUCLEOTIDE SEQUENCE [LARGE SCALE GENOMIC DNA]</scope>
    <source>
        <strain evidence="2">PS6</strain>
    </source>
</reference>
<dbReference type="Proteomes" id="UP000217033">
    <property type="component" value="Unassembled WGS sequence"/>
</dbReference>
<dbReference type="Gene3D" id="1.10.1760.20">
    <property type="match status" value="1"/>
</dbReference>
<evidence type="ECO:0000313" key="2">
    <source>
        <dbReference type="EMBL" id="PAF55270.1"/>
    </source>
</evidence>
<organism evidence="2 3">
    <name type="scientific">Mycoplasmopsis agassizii</name>
    <dbReference type="NCBI Taxonomy" id="33922"/>
    <lineage>
        <taxon>Bacteria</taxon>
        <taxon>Bacillati</taxon>
        <taxon>Mycoplasmatota</taxon>
        <taxon>Mycoplasmoidales</taxon>
        <taxon>Metamycoplasmataceae</taxon>
        <taxon>Mycoplasmopsis</taxon>
    </lineage>
</organism>
<keyword evidence="3" id="KW-1185">Reference proteome</keyword>
<comment type="caution">
    <text evidence="2">The sequence shown here is derived from an EMBL/GenBank/DDBJ whole genome shotgun (WGS) entry which is preliminary data.</text>
</comment>
<keyword evidence="1" id="KW-0472">Membrane</keyword>